<evidence type="ECO:0008006" key="5">
    <source>
        <dbReference type="Google" id="ProtNLM"/>
    </source>
</evidence>
<sequence>MASCAQHQLLSSSASFRGRVGKTSSSASSSCSTSFSSPSSRGERRRGRRAAISYAESSSSSSSKNTGGGIGLKTKSDISNIFDEAKVATETTFWGKLSAAYRIFFPPSEADTARAEAKKRLRMILVADRCTMSDQSMEEMKQKIIDVVEQYVEVDEDVPVDVKVKDDVKFGTVYGITVPVSKVKAEFDAENEAYMIGAQFVYDDETWEELKQETEEEEEEED</sequence>
<reference evidence="3 4" key="1">
    <citation type="submission" date="2011-10" db="EMBL/GenBank/DDBJ databases">
        <authorList>
            <person name="Genoscope - CEA"/>
        </authorList>
    </citation>
    <scope>NUCLEOTIDE SEQUENCE [LARGE SCALE GENOMIC DNA]</scope>
    <source>
        <strain evidence="3 4">RCC 1105</strain>
    </source>
</reference>
<dbReference type="GO" id="GO:0051301">
    <property type="term" value="P:cell division"/>
    <property type="evidence" value="ECO:0007669"/>
    <property type="project" value="InterPro"/>
</dbReference>
<dbReference type="OrthoDB" id="1606438at2759"/>
<dbReference type="SUPFAM" id="SSF55229">
    <property type="entry name" value="Cell division protein MinE topological specificity domain"/>
    <property type="match status" value="1"/>
</dbReference>
<organism evidence="3 4">
    <name type="scientific">Bathycoccus prasinos</name>
    <dbReference type="NCBI Taxonomy" id="41875"/>
    <lineage>
        <taxon>Eukaryota</taxon>
        <taxon>Viridiplantae</taxon>
        <taxon>Chlorophyta</taxon>
        <taxon>Mamiellophyceae</taxon>
        <taxon>Mamiellales</taxon>
        <taxon>Bathycoccaceae</taxon>
        <taxon>Bathycoccus</taxon>
    </lineage>
</organism>
<evidence type="ECO:0000313" key="4">
    <source>
        <dbReference type="Proteomes" id="UP000198341"/>
    </source>
</evidence>
<proteinExistence type="inferred from homology"/>
<dbReference type="STRING" id="41875.K8F6F0"/>
<dbReference type="KEGG" id="bpg:Bathy06g01960"/>
<comment type="similarity">
    <text evidence="1">Belongs to the MinE family.</text>
</comment>
<dbReference type="GeneID" id="19015176"/>
<feature type="region of interest" description="Disordered" evidence="2">
    <location>
        <begin position="16"/>
        <end position="70"/>
    </location>
</feature>
<dbReference type="InterPro" id="IPR036707">
    <property type="entry name" value="MinE_sf"/>
</dbReference>
<dbReference type="EMBL" id="FO082273">
    <property type="protein sequence ID" value="CCO17153.1"/>
    <property type="molecule type" value="Genomic_DNA"/>
</dbReference>
<evidence type="ECO:0000256" key="2">
    <source>
        <dbReference type="SAM" id="MobiDB-lite"/>
    </source>
</evidence>
<accession>K8F6F0</accession>
<dbReference type="Proteomes" id="UP000198341">
    <property type="component" value="Chromosome 6"/>
</dbReference>
<evidence type="ECO:0000313" key="3">
    <source>
        <dbReference type="EMBL" id="CCO17153.1"/>
    </source>
</evidence>
<protein>
    <recommendedName>
        <fullName evidence="5">Septum formation topological specificity factor MinE</fullName>
    </recommendedName>
</protein>
<evidence type="ECO:0000256" key="1">
    <source>
        <dbReference type="ARBA" id="ARBA00008168"/>
    </source>
</evidence>
<dbReference type="Pfam" id="PF03776">
    <property type="entry name" value="MinE"/>
    <property type="match status" value="1"/>
</dbReference>
<dbReference type="Gene3D" id="3.30.1070.10">
    <property type="entry name" value="Cell division topological specificity factor MinE"/>
    <property type="match status" value="1"/>
</dbReference>
<feature type="compositionally biased region" description="Low complexity" evidence="2">
    <location>
        <begin position="50"/>
        <end position="63"/>
    </location>
</feature>
<keyword evidence="4" id="KW-1185">Reference proteome</keyword>
<dbReference type="AlphaFoldDB" id="K8F6F0"/>
<dbReference type="RefSeq" id="XP_007512553.1">
    <property type="nucleotide sequence ID" value="XM_007512491.1"/>
</dbReference>
<feature type="compositionally biased region" description="Low complexity" evidence="2">
    <location>
        <begin position="21"/>
        <end position="40"/>
    </location>
</feature>
<dbReference type="eggNOG" id="ENOG502QVF0">
    <property type="taxonomic scope" value="Eukaryota"/>
</dbReference>
<name>K8F6F0_9CHLO</name>
<dbReference type="InterPro" id="IPR005527">
    <property type="entry name" value="MinE"/>
</dbReference>
<gene>
    <name evidence="3" type="ORF">Bathy06g01960</name>
</gene>